<feature type="domain" description="Helitron helicase-like" evidence="1">
    <location>
        <begin position="30"/>
        <end position="81"/>
    </location>
</feature>
<evidence type="ECO:0000313" key="3">
    <source>
        <dbReference type="Proteomes" id="UP000499080"/>
    </source>
</evidence>
<dbReference type="InterPro" id="IPR025476">
    <property type="entry name" value="Helitron_helicase-like"/>
</dbReference>
<comment type="caution">
    <text evidence="2">The sequence shown here is derived from an EMBL/GenBank/DDBJ whole genome shotgun (WGS) entry which is preliminary data.</text>
</comment>
<dbReference type="EMBL" id="BGPR01006759">
    <property type="protein sequence ID" value="GBN21618.1"/>
    <property type="molecule type" value="Genomic_DNA"/>
</dbReference>
<name>A0A4Y2M3I5_ARAVE</name>
<dbReference type="AlphaFoldDB" id="A0A4Y2M3I5"/>
<protein>
    <recommendedName>
        <fullName evidence="1">Helitron helicase-like domain-containing protein</fullName>
    </recommendedName>
</protein>
<evidence type="ECO:0000313" key="2">
    <source>
        <dbReference type="EMBL" id="GBN21618.1"/>
    </source>
</evidence>
<dbReference type="Pfam" id="PF14214">
    <property type="entry name" value="Helitron_like_N"/>
    <property type="match status" value="1"/>
</dbReference>
<keyword evidence="3" id="KW-1185">Reference proteome</keyword>
<gene>
    <name evidence="2" type="ORF">AVEN_247402_1</name>
</gene>
<dbReference type="OrthoDB" id="6426547at2759"/>
<organism evidence="2 3">
    <name type="scientific">Araneus ventricosus</name>
    <name type="common">Orbweaver spider</name>
    <name type="synonym">Epeira ventricosa</name>
    <dbReference type="NCBI Taxonomy" id="182803"/>
    <lineage>
        <taxon>Eukaryota</taxon>
        <taxon>Metazoa</taxon>
        <taxon>Ecdysozoa</taxon>
        <taxon>Arthropoda</taxon>
        <taxon>Chelicerata</taxon>
        <taxon>Arachnida</taxon>
        <taxon>Araneae</taxon>
        <taxon>Araneomorphae</taxon>
        <taxon>Entelegynae</taxon>
        <taxon>Araneoidea</taxon>
        <taxon>Araneidae</taxon>
        <taxon>Araneus</taxon>
    </lineage>
</organism>
<reference evidence="2 3" key="1">
    <citation type="journal article" date="2019" name="Sci. Rep.">
        <title>Orb-weaving spider Araneus ventricosus genome elucidates the spidroin gene catalogue.</title>
        <authorList>
            <person name="Kono N."/>
            <person name="Nakamura H."/>
            <person name="Ohtoshi R."/>
            <person name="Moran D.A.P."/>
            <person name="Shinohara A."/>
            <person name="Yoshida Y."/>
            <person name="Fujiwara M."/>
            <person name="Mori M."/>
            <person name="Tomita M."/>
            <person name="Arakawa K."/>
        </authorList>
    </citation>
    <scope>NUCLEOTIDE SEQUENCE [LARGE SCALE GENOMIC DNA]</scope>
</reference>
<sequence length="189" mass="21930">MVGLIGASPLRAFRTGQRYSKNCLLVKNHRIVVIYWQEFFIISKKKLMYLTRKANIFGEVNCHMYTIEWQKRRLLHDHILIWLKDSLHFQRVDDFNSVEIPNPQEDPDCSCIRTKQMVHGPCGSINPHSPYIKDGICTKRYPSPFLKEIQTGQDGYPLYRSRSSQDGGFTASMNFRGSQVSLDNTWIAS</sequence>
<evidence type="ECO:0000259" key="1">
    <source>
        <dbReference type="Pfam" id="PF14214"/>
    </source>
</evidence>
<proteinExistence type="predicted"/>
<dbReference type="Proteomes" id="UP000499080">
    <property type="component" value="Unassembled WGS sequence"/>
</dbReference>
<accession>A0A4Y2M3I5</accession>